<name>A0A919E5C9_9PROT</name>
<dbReference type="AlphaFoldDB" id="A0A919E5C9"/>
<keyword evidence="2" id="KW-1185">Reference proteome</keyword>
<comment type="caution">
    <text evidence="1">The sequence shown here is derived from an EMBL/GenBank/DDBJ whole genome shotgun (WGS) entry which is preliminary data.</text>
</comment>
<organism evidence="1 2">
    <name type="scientific">Kordiimonas sediminis</name>
    <dbReference type="NCBI Taxonomy" id="1735581"/>
    <lineage>
        <taxon>Bacteria</taxon>
        <taxon>Pseudomonadati</taxon>
        <taxon>Pseudomonadota</taxon>
        <taxon>Alphaproteobacteria</taxon>
        <taxon>Kordiimonadales</taxon>
        <taxon>Kordiimonadaceae</taxon>
        <taxon>Kordiimonas</taxon>
    </lineage>
</organism>
<reference evidence="1" key="2">
    <citation type="submission" date="2020-09" db="EMBL/GenBank/DDBJ databases">
        <authorList>
            <person name="Sun Q."/>
            <person name="Kim S."/>
        </authorList>
    </citation>
    <scope>NUCLEOTIDE SEQUENCE</scope>
    <source>
        <strain evidence="1">KCTC 42590</strain>
    </source>
</reference>
<gene>
    <name evidence="1" type="ORF">GCM10017044_07160</name>
</gene>
<dbReference type="InterPro" id="IPR045502">
    <property type="entry name" value="DUF6489"/>
</dbReference>
<dbReference type="EMBL" id="BNCI01000001">
    <property type="protein sequence ID" value="GHF15560.1"/>
    <property type="molecule type" value="Genomic_DNA"/>
</dbReference>
<dbReference type="Proteomes" id="UP000630923">
    <property type="component" value="Unassembled WGS sequence"/>
</dbReference>
<dbReference type="Pfam" id="PF20099">
    <property type="entry name" value="DUF6489"/>
    <property type="match status" value="1"/>
</dbReference>
<accession>A0A919E5C9</accession>
<dbReference type="RefSeq" id="WP_191250172.1">
    <property type="nucleotide sequence ID" value="NZ_BNCI01000001.1"/>
</dbReference>
<reference evidence="1" key="1">
    <citation type="journal article" date="2014" name="Int. J. Syst. Evol. Microbiol.">
        <title>Complete genome sequence of Corynebacterium casei LMG S-19264T (=DSM 44701T), isolated from a smear-ripened cheese.</title>
        <authorList>
            <consortium name="US DOE Joint Genome Institute (JGI-PGF)"/>
            <person name="Walter F."/>
            <person name="Albersmeier A."/>
            <person name="Kalinowski J."/>
            <person name="Ruckert C."/>
        </authorList>
    </citation>
    <scope>NUCLEOTIDE SEQUENCE</scope>
    <source>
        <strain evidence="1">KCTC 42590</strain>
    </source>
</reference>
<proteinExistence type="predicted"/>
<evidence type="ECO:0000313" key="2">
    <source>
        <dbReference type="Proteomes" id="UP000630923"/>
    </source>
</evidence>
<sequence length="79" mass="8794">MKITINVDCTPEEVRKTMGLPDVTELNDQLIEAMKDRMANGFSPEEMDKLMRTWIAGTGTSIGEMQKAFFSMMGSGSKD</sequence>
<protein>
    <submittedName>
        <fullName evidence="1">Uncharacterized protein</fullName>
    </submittedName>
</protein>
<evidence type="ECO:0000313" key="1">
    <source>
        <dbReference type="EMBL" id="GHF15560.1"/>
    </source>
</evidence>